<sequence>MEKRNSKSEIDLYVIGKVKEYRLKADISQAKLATELDKSLSFIGAIESPRYRAKYNIQHLNQLAKLFGCSIKDFFPDLPM</sequence>
<dbReference type="Pfam" id="PF01381">
    <property type="entry name" value="HTH_3"/>
    <property type="match status" value="1"/>
</dbReference>
<dbReference type="SUPFAM" id="SSF47413">
    <property type="entry name" value="lambda repressor-like DNA-binding domains"/>
    <property type="match status" value="1"/>
</dbReference>
<evidence type="ECO:0000313" key="3">
    <source>
        <dbReference type="Proteomes" id="UP000274046"/>
    </source>
</evidence>
<evidence type="ECO:0000313" key="2">
    <source>
        <dbReference type="EMBL" id="RNL51456.1"/>
    </source>
</evidence>
<name>A0A3N0BRM5_9SPHI</name>
<comment type="caution">
    <text evidence="2">The sequence shown here is derived from an EMBL/GenBank/DDBJ whole genome shotgun (WGS) entry which is preliminary data.</text>
</comment>
<dbReference type="OrthoDB" id="1098513at2"/>
<dbReference type="EMBL" id="RBEE01000041">
    <property type="protein sequence ID" value="RNL51456.1"/>
    <property type="molecule type" value="Genomic_DNA"/>
</dbReference>
<dbReference type="InterPro" id="IPR010982">
    <property type="entry name" value="Lambda_DNA-bd_dom_sf"/>
</dbReference>
<dbReference type="Gene3D" id="1.10.260.40">
    <property type="entry name" value="lambda repressor-like DNA-binding domains"/>
    <property type="match status" value="1"/>
</dbReference>
<organism evidence="2 3">
    <name type="scientific">Pedobacter jejuensis</name>
    <dbReference type="NCBI Taxonomy" id="1268550"/>
    <lineage>
        <taxon>Bacteria</taxon>
        <taxon>Pseudomonadati</taxon>
        <taxon>Bacteroidota</taxon>
        <taxon>Sphingobacteriia</taxon>
        <taxon>Sphingobacteriales</taxon>
        <taxon>Sphingobacteriaceae</taxon>
        <taxon>Pedobacter</taxon>
    </lineage>
</organism>
<protein>
    <submittedName>
        <fullName evidence="2">XRE family transcriptional regulator</fullName>
    </submittedName>
</protein>
<feature type="domain" description="HTH cro/C1-type" evidence="1">
    <location>
        <begin position="18"/>
        <end position="74"/>
    </location>
</feature>
<proteinExistence type="predicted"/>
<accession>A0A3N0BRM5</accession>
<evidence type="ECO:0000259" key="1">
    <source>
        <dbReference type="PROSITE" id="PS50943"/>
    </source>
</evidence>
<keyword evidence="3" id="KW-1185">Reference proteome</keyword>
<dbReference type="PROSITE" id="PS50943">
    <property type="entry name" value="HTH_CROC1"/>
    <property type="match status" value="1"/>
</dbReference>
<gene>
    <name evidence="2" type="ORF">D7004_14625</name>
</gene>
<dbReference type="GO" id="GO:0003677">
    <property type="term" value="F:DNA binding"/>
    <property type="evidence" value="ECO:0007669"/>
    <property type="project" value="InterPro"/>
</dbReference>
<dbReference type="RefSeq" id="WP_123206587.1">
    <property type="nucleotide sequence ID" value="NZ_RBEE01000041.1"/>
</dbReference>
<dbReference type="Proteomes" id="UP000274046">
    <property type="component" value="Unassembled WGS sequence"/>
</dbReference>
<dbReference type="InterPro" id="IPR001387">
    <property type="entry name" value="Cro/C1-type_HTH"/>
</dbReference>
<dbReference type="AlphaFoldDB" id="A0A3N0BRM5"/>
<reference evidence="2 3" key="1">
    <citation type="submission" date="2018-10" db="EMBL/GenBank/DDBJ databases">
        <title>Genome sequencing of Pedobacter jejuensis TNB23.</title>
        <authorList>
            <person name="Cho Y.-J."/>
            <person name="Cho A."/>
            <person name="Kim O.-S."/>
        </authorList>
    </citation>
    <scope>NUCLEOTIDE SEQUENCE [LARGE SCALE GENOMIC DNA]</scope>
    <source>
        <strain evidence="2 3">TNB23</strain>
    </source>
</reference>
<dbReference type="CDD" id="cd00093">
    <property type="entry name" value="HTH_XRE"/>
    <property type="match status" value="1"/>
</dbReference>
<dbReference type="SMART" id="SM00530">
    <property type="entry name" value="HTH_XRE"/>
    <property type="match status" value="1"/>
</dbReference>